<feature type="domain" description="D-isomer specific 2-hydroxyacid dehydrogenase catalytic" evidence="5">
    <location>
        <begin position="38"/>
        <end position="121"/>
    </location>
</feature>
<dbReference type="PANTHER" id="PTHR43761:SF1">
    <property type="entry name" value="D-ISOMER SPECIFIC 2-HYDROXYACID DEHYDROGENASE CATALYTIC DOMAIN-CONTAINING PROTEIN-RELATED"/>
    <property type="match status" value="1"/>
</dbReference>
<keyword evidence="3" id="KW-0520">NAD</keyword>
<evidence type="ECO:0000256" key="3">
    <source>
        <dbReference type="ARBA" id="ARBA00023027"/>
    </source>
</evidence>
<proteinExistence type="inferred from homology"/>
<dbReference type="Pfam" id="PF00389">
    <property type="entry name" value="2-Hacid_dh"/>
    <property type="match status" value="1"/>
</dbReference>
<keyword evidence="8" id="KW-1185">Reference proteome</keyword>
<dbReference type="GO" id="GO:0016616">
    <property type="term" value="F:oxidoreductase activity, acting on the CH-OH group of donors, NAD or NADP as acceptor"/>
    <property type="evidence" value="ECO:0007669"/>
    <property type="project" value="InterPro"/>
</dbReference>
<comment type="similarity">
    <text evidence="1 4">Belongs to the D-isomer specific 2-hydroxyacid dehydrogenase family.</text>
</comment>
<dbReference type="STRING" id="1448316.A0A395GUS0"/>
<evidence type="ECO:0000256" key="4">
    <source>
        <dbReference type="RuleBase" id="RU003719"/>
    </source>
</evidence>
<dbReference type="InterPro" id="IPR036291">
    <property type="entry name" value="NAD(P)-bd_dom_sf"/>
</dbReference>
<evidence type="ECO:0000313" key="8">
    <source>
        <dbReference type="Proteomes" id="UP000249402"/>
    </source>
</evidence>
<dbReference type="VEuPathDB" id="FungiDB:BO80DRAFT_447093"/>
<evidence type="ECO:0000313" key="7">
    <source>
        <dbReference type="EMBL" id="RAK98728.1"/>
    </source>
</evidence>
<accession>A0A395GUS0</accession>
<name>A0A395GUS0_9EURO</name>
<evidence type="ECO:0000256" key="2">
    <source>
        <dbReference type="ARBA" id="ARBA00023002"/>
    </source>
</evidence>
<dbReference type="EMBL" id="KZ824451">
    <property type="protein sequence ID" value="RAK98728.1"/>
    <property type="molecule type" value="Genomic_DNA"/>
</dbReference>
<dbReference type="InterPro" id="IPR006140">
    <property type="entry name" value="D-isomer_DH_NAD-bd"/>
</dbReference>
<reference evidence="7 8" key="1">
    <citation type="submission" date="2018-02" db="EMBL/GenBank/DDBJ databases">
        <title>The genomes of Aspergillus section Nigri reveals drivers in fungal speciation.</title>
        <authorList>
            <consortium name="DOE Joint Genome Institute"/>
            <person name="Vesth T.C."/>
            <person name="Nybo J."/>
            <person name="Theobald S."/>
            <person name="Brandl J."/>
            <person name="Frisvad J.C."/>
            <person name="Nielsen K.F."/>
            <person name="Lyhne E.K."/>
            <person name="Kogle M.E."/>
            <person name="Kuo A."/>
            <person name="Riley R."/>
            <person name="Clum A."/>
            <person name="Nolan M."/>
            <person name="Lipzen A."/>
            <person name="Salamov A."/>
            <person name="Henrissat B."/>
            <person name="Wiebenga A."/>
            <person name="De vries R.P."/>
            <person name="Grigoriev I.V."/>
            <person name="Mortensen U.H."/>
            <person name="Andersen M.R."/>
            <person name="Baker S.E."/>
        </authorList>
    </citation>
    <scope>NUCLEOTIDE SEQUENCE [LARGE SCALE GENOMIC DNA]</scope>
    <source>
        <strain evidence="7 8">CBS 121593</strain>
    </source>
</reference>
<dbReference type="GO" id="GO:0051287">
    <property type="term" value="F:NAD binding"/>
    <property type="evidence" value="ECO:0007669"/>
    <property type="project" value="InterPro"/>
</dbReference>
<dbReference type="GeneID" id="37226449"/>
<feature type="domain" description="D-isomer specific 2-hydroxyacid dehydrogenase NAD-binding" evidence="6">
    <location>
        <begin position="148"/>
        <end position="183"/>
    </location>
</feature>
<sequence length="214" mass="23905">MTQSNDTHHIVAIEAVHCPIPTFNLPRPYTMDKYDWTAQSELADRIKDVTVILTTTIRLSAEVLYPSISPKLKLIVIMASSTDCVDRPACKARGTTICNCPGTNVDSVSEHVIGSYFATRRTETEWKTNGSLRPRLRMSDGKPPLLCPQETLGILGYGYLGQRVETLARALGMRVIVSDHKGVIPRSGRVYFETFLKRSTVSDLLSEFMDIIAW</sequence>
<dbReference type="SUPFAM" id="SSF51735">
    <property type="entry name" value="NAD(P)-binding Rossmann-fold domains"/>
    <property type="match status" value="1"/>
</dbReference>
<dbReference type="PANTHER" id="PTHR43761">
    <property type="entry name" value="D-ISOMER SPECIFIC 2-HYDROXYACID DEHYDROGENASE FAMILY PROTEIN (AFU_ORTHOLOGUE AFUA_1G13630)"/>
    <property type="match status" value="1"/>
</dbReference>
<dbReference type="Gene3D" id="3.40.50.720">
    <property type="entry name" value="NAD(P)-binding Rossmann-like Domain"/>
    <property type="match status" value="2"/>
</dbReference>
<dbReference type="Pfam" id="PF02826">
    <property type="entry name" value="2-Hacid_dh_C"/>
    <property type="match status" value="1"/>
</dbReference>
<protein>
    <submittedName>
        <fullName evidence="7">Formate/glycerate dehydrogenase catalytic domain-like protein</fullName>
    </submittedName>
</protein>
<keyword evidence="2 4" id="KW-0560">Oxidoreductase</keyword>
<dbReference type="AlphaFoldDB" id="A0A395GUS0"/>
<dbReference type="InterPro" id="IPR050418">
    <property type="entry name" value="D-iso_2-hydroxyacid_DH_PdxB"/>
</dbReference>
<dbReference type="Proteomes" id="UP000249402">
    <property type="component" value="Unassembled WGS sequence"/>
</dbReference>
<evidence type="ECO:0000256" key="1">
    <source>
        <dbReference type="ARBA" id="ARBA00005854"/>
    </source>
</evidence>
<evidence type="ECO:0000259" key="5">
    <source>
        <dbReference type="Pfam" id="PF00389"/>
    </source>
</evidence>
<organism evidence="7 8">
    <name type="scientific">Aspergillus ibericus CBS 121593</name>
    <dbReference type="NCBI Taxonomy" id="1448316"/>
    <lineage>
        <taxon>Eukaryota</taxon>
        <taxon>Fungi</taxon>
        <taxon>Dikarya</taxon>
        <taxon>Ascomycota</taxon>
        <taxon>Pezizomycotina</taxon>
        <taxon>Eurotiomycetes</taxon>
        <taxon>Eurotiomycetidae</taxon>
        <taxon>Eurotiales</taxon>
        <taxon>Aspergillaceae</taxon>
        <taxon>Aspergillus</taxon>
        <taxon>Aspergillus subgen. Circumdati</taxon>
    </lineage>
</organism>
<dbReference type="InterPro" id="IPR006139">
    <property type="entry name" value="D-isomer_2_OHA_DH_cat_dom"/>
</dbReference>
<dbReference type="RefSeq" id="XP_025573056.1">
    <property type="nucleotide sequence ID" value="XM_025721584.1"/>
</dbReference>
<dbReference type="OrthoDB" id="298012at2759"/>
<evidence type="ECO:0000259" key="6">
    <source>
        <dbReference type="Pfam" id="PF02826"/>
    </source>
</evidence>
<gene>
    <name evidence="7" type="ORF">BO80DRAFT_447093</name>
</gene>
<dbReference type="SUPFAM" id="SSF52283">
    <property type="entry name" value="Formate/glycerate dehydrogenase catalytic domain-like"/>
    <property type="match status" value="1"/>
</dbReference>